<dbReference type="PANTHER" id="PTHR45987">
    <property type="entry name" value="39S RIBOSOMAL PROTEIN L12"/>
    <property type="match status" value="1"/>
</dbReference>
<keyword evidence="7" id="KW-1185">Reference proteome</keyword>
<dbReference type="AlphaFoldDB" id="A0AAD1XQF1"/>
<sequence length="273" mass="31158">MFAGRLVLKSGSNGSKKLGFLRNNQWTCTVRMFSGEEKDIAQEYAEITEEEKQKYRDAWGQKFQDEVVMHQKEWEELTRVSDDNRMSQLSDQLSEPSKRKCEFLADRILEFNPFEARYLSGVVYEKVKRNTDYNPLKLNMDWSSIKMDVDGSFPPLNPNWFKQQELMSQIGPLMGTFGGGNGAAQGGGEEEEEQQESSDSKEKDSFDIELSGFEAKSKIKLIKEIRALFNLGLKEAKETVEGAPLWLKKGVKKEEAEELIEKLTALGAELKMV</sequence>
<evidence type="ECO:0000256" key="2">
    <source>
        <dbReference type="ARBA" id="ARBA00022980"/>
    </source>
</evidence>
<dbReference type="GO" id="GO:0003735">
    <property type="term" value="F:structural constituent of ribosome"/>
    <property type="evidence" value="ECO:0007669"/>
    <property type="project" value="InterPro"/>
</dbReference>
<dbReference type="Proteomes" id="UP001295684">
    <property type="component" value="Unassembled WGS sequence"/>
</dbReference>
<dbReference type="GO" id="GO:1990904">
    <property type="term" value="C:ribonucleoprotein complex"/>
    <property type="evidence" value="ECO:0007669"/>
    <property type="project" value="UniProtKB-KW"/>
</dbReference>
<dbReference type="Gene3D" id="3.30.1390.10">
    <property type="match status" value="1"/>
</dbReference>
<feature type="region of interest" description="Disordered" evidence="4">
    <location>
        <begin position="177"/>
        <end position="205"/>
    </location>
</feature>
<dbReference type="Pfam" id="PF00542">
    <property type="entry name" value="Ribosomal_L12"/>
    <property type="match status" value="1"/>
</dbReference>
<dbReference type="SUPFAM" id="SSF54736">
    <property type="entry name" value="ClpS-like"/>
    <property type="match status" value="1"/>
</dbReference>
<name>A0AAD1XQF1_EUPCR</name>
<dbReference type="GO" id="GO:0006412">
    <property type="term" value="P:translation"/>
    <property type="evidence" value="ECO:0007669"/>
    <property type="project" value="InterPro"/>
</dbReference>
<dbReference type="GO" id="GO:0005840">
    <property type="term" value="C:ribosome"/>
    <property type="evidence" value="ECO:0007669"/>
    <property type="project" value="UniProtKB-KW"/>
</dbReference>
<dbReference type="FunFam" id="3.30.1390.10:FF:000001">
    <property type="entry name" value="50S ribosomal protein L7/L12"/>
    <property type="match status" value="1"/>
</dbReference>
<evidence type="ECO:0000259" key="5">
    <source>
        <dbReference type="Pfam" id="PF00542"/>
    </source>
</evidence>
<gene>
    <name evidence="6" type="ORF">ECRASSUSDP1_LOCUS18311</name>
</gene>
<protein>
    <recommendedName>
        <fullName evidence="5">Large ribosomal subunit protein bL12 C-terminal domain-containing protein</fullName>
    </recommendedName>
</protein>
<evidence type="ECO:0000256" key="1">
    <source>
        <dbReference type="ARBA" id="ARBA00007197"/>
    </source>
</evidence>
<keyword evidence="2" id="KW-0689">Ribosomal protein</keyword>
<evidence type="ECO:0000256" key="3">
    <source>
        <dbReference type="ARBA" id="ARBA00023274"/>
    </source>
</evidence>
<dbReference type="InterPro" id="IPR000206">
    <property type="entry name" value="Ribosomal_bL12"/>
</dbReference>
<comment type="caution">
    <text evidence="6">The sequence shown here is derived from an EMBL/GenBank/DDBJ whole genome shotgun (WGS) entry which is preliminary data.</text>
</comment>
<dbReference type="EMBL" id="CAMPGE010018525">
    <property type="protein sequence ID" value="CAI2376934.1"/>
    <property type="molecule type" value="Genomic_DNA"/>
</dbReference>
<comment type="similarity">
    <text evidence="1">Belongs to the bacterial ribosomal protein bL12 family.</text>
</comment>
<feature type="compositionally biased region" description="Gly residues" evidence="4">
    <location>
        <begin position="177"/>
        <end position="187"/>
    </location>
</feature>
<dbReference type="PANTHER" id="PTHR45987:SF4">
    <property type="entry name" value="LARGE RIBOSOMAL SUBUNIT PROTEIN BL12M"/>
    <property type="match status" value="1"/>
</dbReference>
<evidence type="ECO:0000256" key="4">
    <source>
        <dbReference type="SAM" id="MobiDB-lite"/>
    </source>
</evidence>
<keyword evidence="3" id="KW-0687">Ribonucleoprotein</keyword>
<proteinExistence type="inferred from homology"/>
<accession>A0AAD1XQF1</accession>
<evidence type="ECO:0000313" key="7">
    <source>
        <dbReference type="Proteomes" id="UP001295684"/>
    </source>
</evidence>
<dbReference type="GO" id="GO:0003729">
    <property type="term" value="F:mRNA binding"/>
    <property type="evidence" value="ECO:0007669"/>
    <property type="project" value="TreeGrafter"/>
</dbReference>
<organism evidence="6 7">
    <name type="scientific">Euplotes crassus</name>
    <dbReference type="NCBI Taxonomy" id="5936"/>
    <lineage>
        <taxon>Eukaryota</taxon>
        <taxon>Sar</taxon>
        <taxon>Alveolata</taxon>
        <taxon>Ciliophora</taxon>
        <taxon>Intramacronucleata</taxon>
        <taxon>Spirotrichea</taxon>
        <taxon>Hypotrichia</taxon>
        <taxon>Euplotida</taxon>
        <taxon>Euplotidae</taxon>
        <taxon>Moneuplotes</taxon>
    </lineage>
</organism>
<feature type="domain" description="Large ribosomal subunit protein bL12 C-terminal" evidence="5">
    <location>
        <begin position="206"/>
        <end position="271"/>
    </location>
</feature>
<dbReference type="InterPro" id="IPR013823">
    <property type="entry name" value="Ribosomal_bL12_C"/>
</dbReference>
<dbReference type="CDD" id="cd00387">
    <property type="entry name" value="Ribosomal_L7_L12"/>
    <property type="match status" value="1"/>
</dbReference>
<reference evidence="6" key="1">
    <citation type="submission" date="2023-07" db="EMBL/GenBank/DDBJ databases">
        <authorList>
            <consortium name="AG Swart"/>
            <person name="Singh M."/>
            <person name="Singh A."/>
            <person name="Seah K."/>
            <person name="Emmerich C."/>
        </authorList>
    </citation>
    <scope>NUCLEOTIDE SEQUENCE</scope>
    <source>
        <strain evidence="6">DP1</strain>
    </source>
</reference>
<dbReference type="InterPro" id="IPR014719">
    <property type="entry name" value="Ribosomal_bL12_C/ClpS-like"/>
</dbReference>
<evidence type="ECO:0000313" key="6">
    <source>
        <dbReference type="EMBL" id="CAI2376934.1"/>
    </source>
</evidence>